<protein>
    <submittedName>
        <fullName evidence="3">Cbb3-type cytochrome oxidase assembly protein CcoS</fullName>
    </submittedName>
</protein>
<dbReference type="Pfam" id="PF03597">
    <property type="entry name" value="FixS"/>
    <property type="match status" value="1"/>
</dbReference>
<dbReference type="Proteomes" id="UP000442694">
    <property type="component" value="Unassembled WGS sequence"/>
</dbReference>
<feature type="transmembrane region" description="Helical" evidence="2">
    <location>
        <begin position="6"/>
        <end position="26"/>
    </location>
</feature>
<proteinExistence type="predicted"/>
<evidence type="ECO:0000313" key="3">
    <source>
        <dbReference type="EMBL" id="KAB8029970.1"/>
    </source>
</evidence>
<keyword evidence="2" id="KW-1133">Transmembrane helix</keyword>
<evidence type="ECO:0000313" key="4">
    <source>
        <dbReference type="Proteomes" id="UP000442694"/>
    </source>
</evidence>
<dbReference type="NCBIfam" id="TIGR00847">
    <property type="entry name" value="ccoS"/>
    <property type="match status" value="1"/>
</dbReference>
<feature type="region of interest" description="Disordered" evidence="1">
    <location>
        <begin position="54"/>
        <end position="83"/>
    </location>
</feature>
<keyword evidence="4" id="KW-1185">Reference proteome</keyword>
<gene>
    <name evidence="3" type="primary">ccoS</name>
    <name evidence="3" type="ORF">GCL57_10565</name>
</gene>
<feature type="compositionally biased region" description="Basic and acidic residues" evidence="1">
    <location>
        <begin position="60"/>
        <end position="73"/>
    </location>
</feature>
<dbReference type="RefSeq" id="WP_152213312.1">
    <property type="nucleotide sequence ID" value="NZ_WFLN01000007.1"/>
</dbReference>
<dbReference type="InterPro" id="IPR004714">
    <property type="entry name" value="Cyt_oxidase_maturation_cbb3"/>
</dbReference>
<organism evidence="3 4">
    <name type="scientific">Fluviispira multicolorata</name>
    <dbReference type="NCBI Taxonomy" id="2654512"/>
    <lineage>
        <taxon>Bacteria</taxon>
        <taxon>Pseudomonadati</taxon>
        <taxon>Bdellovibrionota</taxon>
        <taxon>Oligoflexia</taxon>
        <taxon>Silvanigrellales</taxon>
        <taxon>Silvanigrellaceae</taxon>
        <taxon>Fluviispira</taxon>
    </lineage>
</organism>
<evidence type="ECO:0000256" key="1">
    <source>
        <dbReference type="SAM" id="MobiDB-lite"/>
    </source>
</evidence>
<dbReference type="EMBL" id="WFLN01000007">
    <property type="protein sequence ID" value="KAB8029970.1"/>
    <property type="molecule type" value="Genomic_DNA"/>
</dbReference>
<accession>A0A833N173</accession>
<keyword evidence="2" id="KW-0472">Membrane</keyword>
<dbReference type="AlphaFoldDB" id="A0A833N173"/>
<reference evidence="3 4" key="1">
    <citation type="submission" date="2019-10" db="EMBL/GenBank/DDBJ databases">
        <title>New genus of Silvanigrellaceae.</title>
        <authorList>
            <person name="Pitt A."/>
            <person name="Hahn M.W."/>
        </authorList>
    </citation>
    <scope>NUCLEOTIDE SEQUENCE [LARGE SCALE GENOMIC DNA]</scope>
    <source>
        <strain evidence="3 4">33A1-SZDP</strain>
    </source>
</reference>
<evidence type="ECO:0000256" key="2">
    <source>
        <dbReference type="SAM" id="Phobius"/>
    </source>
</evidence>
<keyword evidence="2" id="KW-0812">Transmembrane</keyword>
<dbReference type="PANTHER" id="PTHR41532">
    <property type="entry name" value="FIXS PROTEIN"/>
    <property type="match status" value="1"/>
</dbReference>
<sequence length="83" mass="9147">MAIIMYLAIFMLIVGGVFLIVFLLAVKNGQFEDLETPAHKILLDDDVLDDDPCADSPDVSDSRKGKAKVEANKSDIYNRMSKG</sequence>
<dbReference type="PANTHER" id="PTHR41532:SF1">
    <property type="entry name" value="FIXS PROTEIN"/>
    <property type="match status" value="1"/>
</dbReference>
<name>A0A833N173_9BACT</name>
<comment type="caution">
    <text evidence="3">The sequence shown here is derived from an EMBL/GenBank/DDBJ whole genome shotgun (WGS) entry which is preliminary data.</text>
</comment>